<dbReference type="Gene3D" id="3.30.370.10">
    <property type="entry name" value="Barstar-like"/>
    <property type="match status" value="1"/>
</dbReference>
<organism evidence="3 4">
    <name type="scientific">Paractinoplanes globisporus</name>
    <dbReference type="NCBI Taxonomy" id="113565"/>
    <lineage>
        <taxon>Bacteria</taxon>
        <taxon>Bacillati</taxon>
        <taxon>Actinomycetota</taxon>
        <taxon>Actinomycetes</taxon>
        <taxon>Micromonosporales</taxon>
        <taxon>Micromonosporaceae</taxon>
        <taxon>Paractinoplanes</taxon>
    </lineage>
</organism>
<evidence type="ECO:0000256" key="1">
    <source>
        <dbReference type="ARBA" id="ARBA00006845"/>
    </source>
</evidence>
<reference evidence="3 4" key="1">
    <citation type="submission" date="2024-10" db="EMBL/GenBank/DDBJ databases">
        <title>The Natural Products Discovery Center: Release of the First 8490 Sequenced Strains for Exploring Actinobacteria Biosynthetic Diversity.</title>
        <authorList>
            <person name="Kalkreuter E."/>
            <person name="Kautsar S.A."/>
            <person name="Yang D."/>
            <person name="Bader C.D."/>
            <person name="Teijaro C.N."/>
            <person name="Fluegel L."/>
            <person name="Davis C.M."/>
            <person name="Simpson J.R."/>
            <person name="Lauterbach L."/>
            <person name="Steele A.D."/>
            <person name="Gui C."/>
            <person name="Meng S."/>
            <person name="Li G."/>
            <person name="Viehrig K."/>
            <person name="Ye F."/>
            <person name="Su P."/>
            <person name="Kiefer A.F."/>
            <person name="Nichols A."/>
            <person name="Cepeda A.J."/>
            <person name="Yan W."/>
            <person name="Fan B."/>
            <person name="Jiang Y."/>
            <person name="Adhikari A."/>
            <person name="Zheng C.-J."/>
            <person name="Schuster L."/>
            <person name="Cowan T.M."/>
            <person name="Smanski M.J."/>
            <person name="Chevrette M.G."/>
            <person name="De Carvalho L.P.S."/>
            <person name="Shen B."/>
        </authorList>
    </citation>
    <scope>NUCLEOTIDE SEQUENCE [LARGE SCALE GENOMIC DNA]</scope>
    <source>
        <strain evidence="3 4">NPDC000087</strain>
    </source>
</reference>
<proteinExistence type="inferred from homology"/>
<dbReference type="Proteomes" id="UP001602245">
    <property type="component" value="Unassembled WGS sequence"/>
</dbReference>
<comment type="similarity">
    <text evidence="1">Belongs to the barstar family.</text>
</comment>
<protein>
    <submittedName>
        <fullName evidence="3">Barstar family protein</fullName>
    </submittedName>
</protein>
<evidence type="ECO:0000313" key="3">
    <source>
        <dbReference type="EMBL" id="MFF5297199.1"/>
    </source>
</evidence>
<sequence>MAAFDPEVELTHPADYRLMMSTFVTLFWRSGVLNRSVDQLVALGYDVVHVDAMAWTAEQDLHRDIAAALNFPSYYGHNLPALNDCLGDVGSMEYGTSPAATGLALVLSGYDKFFAIEPYVAHSLLDIFARQARHAALIGNRMMCLVQTDDPQIAFAPVGAVPVEWNQTEWLTSSRRPG</sequence>
<name>A0ABW6WVB2_9ACTN</name>
<accession>A0ABW6WVB2</accession>
<keyword evidence="4" id="KW-1185">Reference proteome</keyword>
<dbReference type="RefSeq" id="WP_020514095.1">
    <property type="nucleotide sequence ID" value="NZ_JBIAZU010000010.1"/>
</dbReference>
<evidence type="ECO:0000259" key="2">
    <source>
        <dbReference type="Pfam" id="PF01337"/>
    </source>
</evidence>
<feature type="domain" description="Barstar (barnase inhibitor)" evidence="2">
    <location>
        <begin position="46"/>
        <end position="145"/>
    </location>
</feature>
<gene>
    <name evidence="3" type="ORF">ACFY35_47870</name>
</gene>
<dbReference type="Pfam" id="PF01337">
    <property type="entry name" value="Barstar"/>
    <property type="match status" value="1"/>
</dbReference>
<dbReference type="EMBL" id="JBIAZU010000010">
    <property type="protein sequence ID" value="MFF5297199.1"/>
    <property type="molecule type" value="Genomic_DNA"/>
</dbReference>
<dbReference type="SUPFAM" id="SSF52038">
    <property type="entry name" value="Barstar-related"/>
    <property type="match status" value="1"/>
</dbReference>
<evidence type="ECO:0000313" key="4">
    <source>
        <dbReference type="Proteomes" id="UP001602245"/>
    </source>
</evidence>
<dbReference type="InterPro" id="IPR000468">
    <property type="entry name" value="Barstar"/>
</dbReference>
<comment type="caution">
    <text evidence="3">The sequence shown here is derived from an EMBL/GenBank/DDBJ whole genome shotgun (WGS) entry which is preliminary data.</text>
</comment>
<dbReference type="InterPro" id="IPR035905">
    <property type="entry name" value="Barstar-like_sf"/>
</dbReference>